<keyword evidence="3" id="KW-1185">Reference proteome</keyword>
<name>A0ABD3Q694_9STRA</name>
<accession>A0ABD3Q694</accession>
<evidence type="ECO:0000313" key="3">
    <source>
        <dbReference type="Proteomes" id="UP001530400"/>
    </source>
</evidence>
<gene>
    <name evidence="2" type="ORF">ACHAWO_009274</name>
</gene>
<organism evidence="2 3">
    <name type="scientific">Cyclotella atomus</name>
    <dbReference type="NCBI Taxonomy" id="382360"/>
    <lineage>
        <taxon>Eukaryota</taxon>
        <taxon>Sar</taxon>
        <taxon>Stramenopiles</taxon>
        <taxon>Ochrophyta</taxon>
        <taxon>Bacillariophyta</taxon>
        <taxon>Coscinodiscophyceae</taxon>
        <taxon>Thalassiosirophycidae</taxon>
        <taxon>Stephanodiscales</taxon>
        <taxon>Stephanodiscaceae</taxon>
        <taxon>Cyclotella</taxon>
    </lineage>
</organism>
<feature type="transmembrane region" description="Helical" evidence="1">
    <location>
        <begin position="158"/>
        <end position="182"/>
    </location>
</feature>
<proteinExistence type="predicted"/>
<dbReference type="AlphaFoldDB" id="A0ABD3Q694"/>
<evidence type="ECO:0008006" key="4">
    <source>
        <dbReference type="Google" id="ProtNLM"/>
    </source>
</evidence>
<evidence type="ECO:0000256" key="1">
    <source>
        <dbReference type="SAM" id="Phobius"/>
    </source>
</evidence>
<keyword evidence="1" id="KW-0812">Transmembrane</keyword>
<feature type="transmembrane region" description="Helical" evidence="1">
    <location>
        <begin position="335"/>
        <end position="354"/>
    </location>
</feature>
<dbReference type="EMBL" id="JALLPJ020000334">
    <property type="protein sequence ID" value="KAL3795111.1"/>
    <property type="molecule type" value="Genomic_DNA"/>
</dbReference>
<feature type="transmembrane region" description="Helical" evidence="1">
    <location>
        <begin position="128"/>
        <end position="146"/>
    </location>
</feature>
<evidence type="ECO:0000313" key="2">
    <source>
        <dbReference type="EMBL" id="KAL3795111.1"/>
    </source>
</evidence>
<keyword evidence="1" id="KW-1133">Transmembrane helix</keyword>
<feature type="transmembrane region" description="Helical" evidence="1">
    <location>
        <begin position="281"/>
        <end position="303"/>
    </location>
</feature>
<dbReference type="Proteomes" id="UP001530400">
    <property type="component" value="Unassembled WGS sequence"/>
</dbReference>
<reference evidence="2 3" key="1">
    <citation type="submission" date="2024-10" db="EMBL/GenBank/DDBJ databases">
        <title>Updated reference genomes for cyclostephanoid diatoms.</title>
        <authorList>
            <person name="Roberts W.R."/>
            <person name="Alverson A.J."/>
        </authorList>
    </citation>
    <scope>NUCLEOTIDE SEQUENCE [LARGE SCALE GENOMIC DNA]</scope>
    <source>
        <strain evidence="2 3">AJA010-31</strain>
    </source>
</reference>
<comment type="caution">
    <text evidence="2">The sequence shown here is derived from an EMBL/GenBank/DDBJ whole genome shotgun (WGS) entry which is preliminary data.</text>
</comment>
<protein>
    <recommendedName>
        <fullName evidence="4">Odorant receptor</fullName>
    </recommendedName>
</protein>
<sequence>MDAIVQFIRNALCTTKNFNLLSDTFLYDPKVTAQYYKFPSPLDQTTPLEILISVTQFYAFVSVSIAGFRMLTDGGVNKLQLIQRLMNAMSKKQDAKKKDDKKSSSEAAARRLVVESLVKEGDAATRSVFVGANVLAIGIAFFWLFANSYHVTSTDWIGGIYGLIHALTVMEVALLFLLVFMVKDASSWIRKSFQMKAFAKRISPSAVQSITVEQYTWMVDGWAPFWTKGSADHGAEDKMLEKEEEAVAVQIAAFSKKIGSDVSERIVHESKIALFEGYREYIYLLLNFFAFYGYMVCILVFYFQDEESQPAYIRAMLFYLPNGDADWLGNAVGDFAWTVEPIVILTSPLIANAMKPKKLKAKVA</sequence>
<keyword evidence="1" id="KW-0472">Membrane</keyword>